<evidence type="ECO:0000256" key="2">
    <source>
        <dbReference type="ARBA" id="ARBA00022692"/>
    </source>
</evidence>
<organism evidence="7 8">
    <name type="scientific">Nostocoides vanveenii</name>
    <dbReference type="NCBI Taxonomy" id="330835"/>
    <lineage>
        <taxon>Bacteria</taxon>
        <taxon>Bacillati</taxon>
        <taxon>Actinomycetota</taxon>
        <taxon>Actinomycetes</taxon>
        <taxon>Micrococcales</taxon>
        <taxon>Intrasporangiaceae</taxon>
        <taxon>Nostocoides</taxon>
    </lineage>
</organism>
<evidence type="ECO:0000256" key="1">
    <source>
        <dbReference type="ARBA" id="ARBA00004141"/>
    </source>
</evidence>
<feature type="transmembrane region" description="Helical" evidence="5">
    <location>
        <begin position="82"/>
        <end position="100"/>
    </location>
</feature>
<protein>
    <recommendedName>
        <fullName evidence="6">O-antigen ligase-related domain-containing protein</fullName>
    </recommendedName>
</protein>
<feature type="transmembrane region" description="Helical" evidence="5">
    <location>
        <begin position="130"/>
        <end position="151"/>
    </location>
</feature>
<evidence type="ECO:0000256" key="4">
    <source>
        <dbReference type="ARBA" id="ARBA00023136"/>
    </source>
</evidence>
<dbReference type="InterPro" id="IPR051533">
    <property type="entry name" value="WaaL-like"/>
</dbReference>
<feature type="transmembrane region" description="Helical" evidence="5">
    <location>
        <begin position="31"/>
        <end position="50"/>
    </location>
</feature>
<dbReference type="PANTHER" id="PTHR37422:SF13">
    <property type="entry name" value="LIPOPOLYSACCHARIDE BIOSYNTHESIS PROTEIN PA4999-RELATED"/>
    <property type="match status" value="1"/>
</dbReference>
<dbReference type="Pfam" id="PF04932">
    <property type="entry name" value="Wzy_C"/>
    <property type="match status" value="1"/>
</dbReference>
<reference evidence="8" key="1">
    <citation type="journal article" date="2019" name="Int. J. Syst. Evol. Microbiol.">
        <title>The Global Catalogue of Microorganisms (GCM) 10K type strain sequencing project: providing services to taxonomists for standard genome sequencing and annotation.</title>
        <authorList>
            <consortium name="The Broad Institute Genomics Platform"/>
            <consortium name="The Broad Institute Genome Sequencing Center for Infectious Disease"/>
            <person name="Wu L."/>
            <person name="Ma J."/>
        </authorList>
    </citation>
    <scope>NUCLEOTIDE SEQUENCE [LARGE SCALE GENOMIC DNA]</scope>
    <source>
        <strain evidence="8">JCM 15591</strain>
    </source>
</reference>
<evidence type="ECO:0000256" key="5">
    <source>
        <dbReference type="SAM" id="Phobius"/>
    </source>
</evidence>
<keyword evidence="2 5" id="KW-0812">Transmembrane</keyword>
<evidence type="ECO:0000256" key="3">
    <source>
        <dbReference type="ARBA" id="ARBA00022989"/>
    </source>
</evidence>
<keyword evidence="4 5" id="KW-0472">Membrane</keyword>
<name>A0ABP4WLJ6_9MICO</name>
<comment type="caution">
    <text evidence="7">The sequence shown here is derived from an EMBL/GenBank/DDBJ whole genome shotgun (WGS) entry which is preliminary data.</text>
</comment>
<evidence type="ECO:0000259" key="6">
    <source>
        <dbReference type="Pfam" id="PF04932"/>
    </source>
</evidence>
<dbReference type="Proteomes" id="UP001501475">
    <property type="component" value="Unassembled WGS sequence"/>
</dbReference>
<feature type="transmembrane region" description="Helical" evidence="5">
    <location>
        <begin position="106"/>
        <end position="123"/>
    </location>
</feature>
<dbReference type="EMBL" id="BAAAPN010000034">
    <property type="protein sequence ID" value="GAA1755523.1"/>
    <property type="molecule type" value="Genomic_DNA"/>
</dbReference>
<feature type="transmembrane region" description="Helical" evidence="5">
    <location>
        <begin position="6"/>
        <end position="24"/>
    </location>
</feature>
<evidence type="ECO:0000313" key="8">
    <source>
        <dbReference type="Proteomes" id="UP001501475"/>
    </source>
</evidence>
<dbReference type="PANTHER" id="PTHR37422">
    <property type="entry name" value="TEICHURONIC ACID BIOSYNTHESIS PROTEIN TUAE"/>
    <property type="match status" value="1"/>
</dbReference>
<evidence type="ECO:0000313" key="7">
    <source>
        <dbReference type="EMBL" id="GAA1755523.1"/>
    </source>
</evidence>
<sequence>MLLSPYAVAPLALLVGLLVGRRMADRRALSCWVGPALCVVLYLGVCWSVEPAKAPLSYANANAALAVQVLALCAICGSRSTWAGRWVPTAAALGCVAVAIANDSRLGSVVAVGVLTCALLALFRPPRRRWPIVVAALASVAGAAYGLWWLVTLALRPSWSRLIADPIRWRLWHDALALWDRNPRLGSGPGSFARFSPLAADPDTSSAHSLLMQVGAETGWVGLALLSAIWLGGLVLAASGPARVAMPAVAAWAALAGHALFDHLVDFPPVMMAAGMVLGCAAWTSRRSHPDSPADLPNRTRRA</sequence>
<feature type="transmembrane region" description="Helical" evidence="5">
    <location>
        <begin position="219"/>
        <end position="237"/>
    </location>
</feature>
<feature type="domain" description="O-antigen ligase-related" evidence="6">
    <location>
        <begin position="91"/>
        <end position="226"/>
    </location>
</feature>
<keyword evidence="8" id="KW-1185">Reference proteome</keyword>
<dbReference type="InterPro" id="IPR007016">
    <property type="entry name" value="O-antigen_ligase-rel_domated"/>
</dbReference>
<accession>A0ABP4WLJ6</accession>
<comment type="subcellular location">
    <subcellularLocation>
        <location evidence="1">Membrane</location>
        <topology evidence="1">Multi-pass membrane protein</topology>
    </subcellularLocation>
</comment>
<proteinExistence type="predicted"/>
<feature type="transmembrane region" description="Helical" evidence="5">
    <location>
        <begin position="56"/>
        <end position="75"/>
    </location>
</feature>
<keyword evidence="3 5" id="KW-1133">Transmembrane helix</keyword>
<gene>
    <name evidence="7" type="ORF">GCM10009810_14150</name>
</gene>